<feature type="region of interest" description="Disordered" evidence="1">
    <location>
        <begin position="1363"/>
        <end position="1382"/>
    </location>
</feature>
<feature type="compositionally biased region" description="Polar residues" evidence="1">
    <location>
        <begin position="1660"/>
        <end position="1673"/>
    </location>
</feature>
<dbReference type="VEuPathDB" id="VectorBase:AATE005685"/>
<feature type="compositionally biased region" description="Basic and acidic residues" evidence="1">
    <location>
        <begin position="1135"/>
        <end position="1146"/>
    </location>
</feature>
<accession>A0A182IUE6</accession>
<reference evidence="2" key="1">
    <citation type="submission" date="2022-08" db="UniProtKB">
        <authorList>
            <consortium name="EnsemblMetazoa"/>
        </authorList>
    </citation>
    <scope>IDENTIFICATION</scope>
    <source>
        <strain evidence="2">EBRO</strain>
    </source>
</reference>
<sequence length="1782" mass="198800">MPSELSFKEKVAKFRRELESFSETDALLRTLKEMQSYEESFPADSNKKICAAHLGKELVDWIAQKQDDILGTEPGKTLMALLERFLDVCHTAPGAIRSFCVARLYNAVITLKAKNSQALRLLVCGMMIQFPIEDEQVDLFDRLKRVVLKTVQDWSSKGVSGNCQEEGIDLVIELQRKLLVHAAGKPPTSNGTRTAALTLFREMFDTSLALLYRVFTICRPKAHQLYRTVMETMETVVRPDEAELISLLSDCVGFIETIISFSGDGGEEYLQFTKMLSIFTGISREPYASCYHLLHQQLRLQQQTNPTGRDIGKLTSRLRTLHAEHVSNPLVVKVAIFLTCQASAYFNRLLQNANLTVANSRDAIDFFQSLMPFVRHCPGVTVPELCRMCTRSRLHLAERLITIIVQLCIFQVKLAVDRKATGAQESTYYPVDRVCELIAKKLSLLDQLGCDRKRALIDNTVRQSVMWVKYTLTLLRDDPKGAEDAMDVLKVLKLLVATQNCHRFEFLNNLHLVRLLENCYIERPDCSPAQTSAFCWGSVSVRMIKLLLTLRESVGPANEEDQPAGTINPIVRSIMFNQINAPDGDPIRSLGTVQLYQHASFDRHGFAIDCVPTREEAFMIVAQEMSLAVKYRTPLSRTPLDYFLELQKLGDLRENCLTFGMALFGFIDEAEKIPTETMEELCTILAAYEPKNIQERIKRFASMAIASYHSFSLLSRTALNRVREVPFKTEHFRNDQIDELLVESQLDRETQLIDLMEAIRRHCGEMIGTLAEDSFQSLGVLPSVAQIASILENIAKYYQLNYYPHRAVDLQLQNLLIVSQGREERPLEQFAPLAFLLEHPRVTEELLDRFPAGSTACWQTYAATKLGPLEKLAERAIKLIELFANPSESFVNNVPENRKFQFLSLYLGLAIYYASREELSRSLEVIRRGLALLPPTESQASGEGKDGANPPSAMETIGLLVKGRIAQIIFRLVVEYGLPWPGTDGGVPPVSSFLKSMLTSFNDLQKLPNKHTFVVSLATVELTVAVLQYLIIRYDTGALIEPYVDQLLKFVLRRGAGLRVMQVLLLYGHMNADMQKLDRCKLAIRYVYRVLMLRPIQARSPRKEGVKIIDETRLLDDRRHRVPLVSPVGMDNDCDGERKAVPKHLESATTRTASDSESAEPTIEQYLMFRHSPNCDCPYCRYPQYKCMAFQAAALSARLSALKRSSVTKRAEQAYQTIVDHWLTAMEPALDRSAAWFGAGYLEDFVTALIRMFVQWGQFLGMLNCFDPALMACDRALQLSKKLGLQVSIDPALLEDVIFQRTALGIAQKRWCQPLRQKRSRSMIETHFQQAVAKGRITAGELQSPTVGDIVSLSMELNNLLVTPKQHPSSAPGGKGRAPPKTVDRVNELVRQAANRRHQLAKNTGDEPMLSATAAIPNRSYSASARKPKTVSIFVDSPPGAAPSGSTVRKLRVPLSSAKGTAPAQRITKVDLCEGESSTGSIPSMPTPVGGLAGLAEKRRRAGGKRALLQEDLSTPAKSSTNTYKDALVKSPLVGNLEKNGQSKDVKGKVRRFEKTDFPSLSAASDPVYPAPKTPQRMPATQGNGEFASPGLNGSFRDALVLGVATKNDCSVIVLDDSADSPPPEEAVEASFVDNATMSTGKNSVLSLKSYSDRKRLLQGSGSRLTPSTQSAVSAKRRTPFLATKTKLRFDDPSPEQREDDQPALKTPVQRETPVGKKTPQKVVDPVMSMGFVSARKTTRKRACQLTNDDESVTTERNIPPSNTGTGEDNIATRTRQRRKRI</sequence>
<dbReference type="EnsemblMetazoa" id="AATE005685-RA">
    <property type="protein sequence ID" value="AATE005685-PA.1"/>
    <property type="gene ID" value="AATE005685"/>
</dbReference>
<feature type="region of interest" description="Disordered" evidence="1">
    <location>
        <begin position="1135"/>
        <end position="1156"/>
    </location>
</feature>
<organism evidence="2">
    <name type="scientific">Anopheles atroparvus</name>
    <name type="common">European mosquito</name>
    <dbReference type="NCBI Taxonomy" id="41427"/>
    <lineage>
        <taxon>Eukaryota</taxon>
        <taxon>Metazoa</taxon>
        <taxon>Ecdysozoa</taxon>
        <taxon>Arthropoda</taxon>
        <taxon>Hexapoda</taxon>
        <taxon>Insecta</taxon>
        <taxon>Pterygota</taxon>
        <taxon>Neoptera</taxon>
        <taxon>Endopterygota</taxon>
        <taxon>Diptera</taxon>
        <taxon>Nematocera</taxon>
        <taxon>Culicoidea</taxon>
        <taxon>Culicidae</taxon>
        <taxon>Anophelinae</taxon>
        <taxon>Anopheles</taxon>
    </lineage>
</organism>
<evidence type="ECO:0000313" key="2">
    <source>
        <dbReference type="EnsemblMetazoa" id="AATE005685-PA.1"/>
    </source>
</evidence>
<feature type="compositionally biased region" description="Polar residues" evidence="1">
    <location>
        <begin position="1147"/>
        <end position="1156"/>
    </location>
</feature>
<name>A0A182IUE6_ANOAO</name>
<dbReference type="STRING" id="41427.A0A182IUE6"/>
<feature type="region of interest" description="Disordered" evidence="1">
    <location>
        <begin position="1659"/>
        <end position="1782"/>
    </location>
</feature>
<proteinExistence type="predicted"/>
<feature type="compositionally biased region" description="Polar residues" evidence="1">
    <location>
        <begin position="1755"/>
        <end position="1767"/>
    </location>
</feature>
<evidence type="ECO:0000256" key="1">
    <source>
        <dbReference type="SAM" id="MobiDB-lite"/>
    </source>
</evidence>
<feature type="compositionally biased region" description="Basic and acidic residues" evidence="1">
    <location>
        <begin position="1688"/>
        <end position="1703"/>
    </location>
</feature>
<feature type="region of interest" description="Disordered" evidence="1">
    <location>
        <begin position="1561"/>
        <end position="1582"/>
    </location>
</feature>
<protein>
    <submittedName>
        <fullName evidence="2">Uncharacterized protein</fullName>
    </submittedName>
</protein>